<accession>A0A7D9D212</accession>
<dbReference type="PANTHER" id="PTHR11647:SF1">
    <property type="entry name" value="COLLAPSIN RESPONSE MEDIATOR PROTEIN"/>
    <property type="match status" value="1"/>
</dbReference>
<feature type="chain" id="PRO_5028203901" evidence="1">
    <location>
        <begin position="29"/>
        <end position="545"/>
    </location>
</feature>
<dbReference type="CDD" id="cd01297">
    <property type="entry name" value="D-aminoacylase"/>
    <property type="match status" value="1"/>
</dbReference>
<evidence type="ECO:0000259" key="2">
    <source>
        <dbReference type="Pfam" id="PF07969"/>
    </source>
</evidence>
<gene>
    <name evidence="3" type="ORF">JTBM06_V1_160015</name>
</gene>
<dbReference type="EMBL" id="LR633967">
    <property type="protein sequence ID" value="VUX55908.1"/>
    <property type="molecule type" value="Genomic_DNA"/>
</dbReference>
<feature type="signal peptide" evidence="1">
    <location>
        <begin position="1"/>
        <end position="28"/>
    </location>
</feature>
<feature type="domain" description="Amidohydrolase 3" evidence="2">
    <location>
        <begin position="434"/>
        <end position="525"/>
    </location>
</feature>
<dbReference type="InterPro" id="IPR032466">
    <property type="entry name" value="Metal_Hydrolase"/>
</dbReference>
<sequence length="545" mass="59177">MKGVAVHIFSRRILALSILTLAAANVVAQGNQVDLLIQNARIIDGTGSPWFRSDVAINDGRIVDVGVDLNIDASQTIDAAGRVVAPGFIDVHTHVESSDSRDGLQRLPRADNYLLDGVTTIVTGNCGGSEIDIEAWNRSLVGLGINVATLVGHNSVRRNVMGLDDRAPTAQELEQMRSLVDQAMQDGAVGFSTGLLYVPGTYATTEEVISLAEVASRHGGVYASHIRDQGERLHESIDEAVRVGREANMPVQISHFKIKGPARWGSIGDAIELVESYRRGGVDVVIDAYPYDRASSNLGINLPRWAVSGDAEEIAARIRDDDTHSRLVGEMKSMLDDGGYPDYSFATVAQYRPEPSYIGRTISEINRLVERPGTTDAEIETVLDMMVEGGEAGSIYGASMIYHYMSLDDVDTIFRYPNAAVASDGTIMAYGRGQPHPRSYGTNARVLGDFVRERQVLTLEDAIRRMTSLPARTFSFHDRGIVRPGFAADLVLFDPETVADKATFEDPHQYSVGFDYVIVNGVAVVAEGEMTDERSGQFIKGPGAN</sequence>
<dbReference type="InterPro" id="IPR011059">
    <property type="entry name" value="Metal-dep_hydrolase_composite"/>
</dbReference>
<keyword evidence="1" id="KW-0732">Signal</keyword>
<evidence type="ECO:0000256" key="1">
    <source>
        <dbReference type="SAM" id="SignalP"/>
    </source>
</evidence>
<protein>
    <submittedName>
        <fullName evidence="3">D-aminoacylase domain protein</fullName>
    </submittedName>
</protein>
<organism evidence="3">
    <name type="scientific">uncultured Woeseiaceae bacterium</name>
    <dbReference type="NCBI Taxonomy" id="1983305"/>
    <lineage>
        <taxon>Bacteria</taxon>
        <taxon>Pseudomonadati</taxon>
        <taxon>Pseudomonadota</taxon>
        <taxon>Gammaproteobacteria</taxon>
        <taxon>Woeseiales</taxon>
        <taxon>Woeseiaceae</taxon>
        <taxon>environmental samples</taxon>
    </lineage>
</organism>
<dbReference type="SUPFAM" id="SSF51338">
    <property type="entry name" value="Composite domain of metallo-dependent hydrolases"/>
    <property type="match status" value="1"/>
</dbReference>
<name>A0A7D9D212_9GAMM</name>
<dbReference type="InterPro" id="IPR013108">
    <property type="entry name" value="Amidohydro_3"/>
</dbReference>
<dbReference type="Gene3D" id="3.20.20.140">
    <property type="entry name" value="Metal-dependent hydrolases"/>
    <property type="match status" value="2"/>
</dbReference>
<dbReference type="Pfam" id="PF07969">
    <property type="entry name" value="Amidohydro_3"/>
    <property type="match status" value="2"/>
</dbReference>
<feature type="domain" description="Amidohydrolase 3" evidence="2">
    <location>
        <begin position="75"/>
        <end position="254"/>
    </location>
</feature>
<reference evidence="3" key="1">
    <citation type="submission" date="2019-07" db="EMBL/GenBank/DDBJ databases">
        <authorList>
            <person name="Weber M."/>
            <person name="Kostadinov I."/>
            <person name="Kostadinov D I."/>
        </authorList>
    </citation>
    <scope>NUCLEOTIDE SEQUENCE</scope>
    <source>
        <strain evidence="3">Gfbio:sag-sample-m06:053724c1-46a9-4a36-b237-ea2bf867836b</strain>
    </source>
</reference>
<dbReference type="PANTHER" id="PTHR11647">
    <property type="entry name" value="HYDRANTOINASE/DIHYDROPYRIMIDINASE FAMILY MEMBER"/>
    <property type="match status" value="1"/>
</dbReference>
<evidence type="ECO:0000313" key="3">
    <source>
        <dbReference type="EMBL" id="VUX55908.1"/>
    </source>
</evidence>
<dbReference type="SUPFAM" id="SSF51556">
    <property type="entry name" value="Metallo-dependent hydrolases"/>
    <property type="match status" value="1"/>
</dbReference>
<dbReference type="Gene3D" id="2.30.40.10">
    <property type="entry name" value="Urease, subunit C, domain 1"/>
    <property type="match status" value="1"/>
</dbReference>
<dbReference type="AlphaFoldDB" id="A0A7D9D212"/>
<proteinExistence type="predicted"/>
<dbReference type="InterPro" id="IPR050378">
    <property type="entry name" value="Metallo-dep_Hydrolases_sf"/>
</dbReference>
<dbReference type="GO" id="GO:0016810">
    <property type="term" value="F:hydrolase activity, acting on carbon-nitrogen (but not peptide) bonds"/>
    <property type="evidence" value="ECO:0007669"/>
    <property type="project" value="InterPro"/>
</dbReference>